<dbReference type="Proteomes" id="UP001519460">
    <property type="component" value="Unassembled WGS sequence"/>
</dbReference>
<evidence type="ECO:0000313" key="2">
    <source>
        <dbReference type="EMBL" id="KAK7499573.1"/>
    </source>
</evidence>
<evidence type="ECO:0000256" key="1">
    <source>
        <dbReference type="SAM" id="Coils"/>
    </source>
</evidence>
<reference evidence="2 3" key="1">
    <citation type="journal article" date="2023" name="Sci. Data">
        <title>Genome assembly of the Korean intertidal mud-creeper Batillaria attramentaria.</title>
        <authorList>
            <person name="Patra A.K."/>
            <person name="Ho P.T."/>
            <person name="Jun S."/>
            <person name="Lee S.J."/>
            <person name="Kim Y."/>
            <person name="Won Y.J."/>
        </authorList>
    </citation>
    <scope>NUCLEOTIDE SEQUENCE [LARGE SCALE GENOMIC DNA]</scope>
    <source>
        <strain evidence="2">Wonlab-2016</strain>
    </source>
</reference>
<keyword evidence="1" id="KW-0175">Coiled coil</keyword>
<evidence type="ECO:0000313" key="3">
    <source>
        <dbReference type="Proteomes" id="UP001519460"/>
    </source>
</evidence>
<dbReference type="SUPFAM" id="SSF48452">
    <property type="entry name" value="TPR-like"/>
    <property type="match status" value="1"/>
</dbReference>
<sequence>MEKAANYSEGENTIAIFDLALLYKELGHLHKALELLEEIMYCRKILFCDPYRINAYEEAGLILKEISEKEKAKDKKQQLRGQAEAMLNMALTLASRVYSKVAQVEEHRGEIHLSFSTLLKAVEDSDHKAQEKLWQKARLFKLIKDHKQSLNLLRDMAKMDPAEENKPARLKMCVENYMDMQQYENAVAFIELLQCTSAAAQLFEDKHYVQKVYVQAAKQALLLSSSTARSHFHAAFVDTYTDTKQTTSSSDDSDFTENKQDTWDVMILCEQESESKAEQLTKLLEDACGLKVTYCDKHVRPGTLKVKGVLQIMKRSRLVVVLIGSDKASVELDFFINIAVLRPSTVTLLVEHNRNRVPQLLKAHRRMPCPGGLLDVTQQQGRPYSQSTIDGICKLFSFFINIGE</sequence>
<feature type="coiled-coil region" evidence="1">
    <location>
        <begin position="62"/>
        <end position="89"/>
    </location>
</feature>
<accession>A0ABD0LK64</accession>
<dbReference type="AlphaFoldDB" id="A0ABD0LK64"/>
<dbReference type="InterPro" id="IPR035897">
    <property type="entry name" value="Toll_tir_struct_dom_sf"/>
</dbReference>
<organism evidence="2 3">
    <name type="scientific">Batillaria attramentaria</name>
    <dbReference type="NCBI Taxonomy" id="370345"/>
    <lineage>
        <taxon>Eukaryota</taxon>
        <taxon>Metazoa</taxon>
        <taxon>Spiralia</taxon>
        <taxon>Lophotrochozoa</taxon>
        <taxon>Mollusca</taxon>
        <taxon>Gastropoda</taxon>
        <taxon>Caenogastropoda</taxon>
        <taxon>Sorbeoconcha</taxon>
        <taxon>Cerithioidea</taxon>
        <taxon>Batillariidae</taxon>
        <taxon>Batillaria</taxon>
    </lineage>
</organism>
<comment type="caution">
    <text evidence="2">The sequence shown here is derived from an EMBL/GenBank/DDBJ whole genome shotgun (WGS) entry which is preliminary data.</text>
</comment>
<proteinExistence type="predicted"/>
<protein>
    <submittedName>
        <fullName evidence="2">Uncharacterized protein</fullName>
    </submittedName>
</protein>
<gene>
    <name evidence="2" type="ORF">BaRGS_00009225</name>
</gene>
<dbReference type="Gene3D" id="1.25.40.10">
    <property type="entry name" value="Tetratricopeptide repeat domain"/>
    <property type="match status" value="1"/>
</dbReference>
<keyword evidence="3" id="KW-1185">Reference proteome</keyword>
<dbReference type="InterPro" id="IPR011990">
    <property type="entry name" value="TPR-like_helical_dom_sf"/>
</dbReference>
<dbReference type="EMBL" id="JACVVK020000043">
    <property type="protein sequence ID" value="KAK7499573.1"/>
    <property type="molecule type" value="Genomic_DNA"/>
</dbReference>
<name>A0ABD0LK64_9CAEN</name>
<dbReference type="SUPFAM" id="SSF52200">
    <property type="entry name" value="Toll/Interleukin receptor TIR domain"/>
    <property type="match status" value="1"/>
</dbReference>